<protein>
    <submittedName>
        <fullName evidence="1">Uncharacterized protein</fullName>
    </submittedName>
</protein>
<dbReference type="RefSeq" id="WP_109748086.1">
    <property type="nucleotide sequence ID" value="NZ_JANKBI010000015.1"/>
</dbReference>
<keyword evidence="2" id="KW-1185">Reference proteome</keyword>
<reference evidence="1 2" key="1">
    <citation type="submission" date="2018-05" db="EMBL/GenBank/DDBJ databases">
        <authorList>
            <person name="Goeker M."/>
            <person name="Huntemann M."/>
            <person name="Clum A."/>
            <person name="Pillay M."/>
            <person name="Palaniappan K."/>
            <person name="Varghese N."/>
            <person name="Mikhailova N."/>
            <person name="Stamatis D."/>
            <person name="Reddy T."/>
            <person name="Daum C."/>
            <person name="Shapiro N."/>
            <person name="Ivanova N."/>
            <person name="Kyrpides N."/>
            <person name="Woyke T."/>
        </authorList>
    </citation>
    <scope>NUCLEOTIDE SEQUENCE [LARGE SCALE GENOMIC DNA]</scope>
    <source>
        <strain evidence="1 2">DSM 26524</strain>
    </source>
</reference>
<gene>
    <name evidence="1" type="ORF">C7383_11567</name>
</gene>
<dbReference type="EMBL" id="QGGY01000015">
    <property type="protein sequence ID" value="PWJ72911.1"/>
    <property type="molecule type" value="Genomic_DNA"/>
</dbReference>
<comment type="caution">
    <text evidence="1">The sequence shown here is derived from an EMBL/GenBank/DDBJ whole genome shotgun (WGS) entry which is preliminary data.</text>
</comment>
<organism evidence="1 2">
    <name type="scientific">Murimonas intestini</name>
    <dbReference type="NCBI Taxonomy" id="1337051"/>
    <lineage>
        <taxon>Bacteria</taxon>
        <taxon>Bacillati</taxon>
        <taxon>Bacillota</taxon>
        <taxon>Clostridia</taxon>
        <taxon>Lachnospirales</taxon>
        <taxon>Lachnospiraceae</taxon>
        <taxon>Murimonas</taxon>
    </lineage>
</organism>
<evidence type="ECO:0000313" key="1">
    <source>
        <dbReference type="EMBL" id="PWJ72911.1"/>
    </source>
</evidence>
<sequence length="111" mass="12730">MLTIAKVINTKGGYEVKCGFCIVRDAEKYEKGELYVCKIVNRFTDSNGNDHLVVVPMHNEPVSKINYDLAEKIEHHTSDGISYLRKEGYSEDDVSDFYEDTVQNFWDSLIS</sequence>
<name>A0AB73SZD9_9FIRM</name>
<accession>A0AB73SZD9</accession>
<evidence type="ECO:0000313" key="2">
    <source>
        <dbReference type="Proteomes" id="UP000245412"/>
    </source>
</evidence>
<dbReference type="Proteomes" id="UP000245412">
    <property type="component" value="Unassembled WGS sequence"/>
</dbReference>
<proteinExistence type="predicted"/>
<dbReference type="AlphaFoldDB" id="A0AB73SZD9"/>